<dbReference type="SMART" id="SM01043">
    <property type="entry name" value="BTAD"/>
    <property type="match status" value="1"/>
</dbReference>
<proteinExistence type="inferred from homology"/>
<dbReference type="SUPFAM" id="SSF46894">
    <property type="entry name" value="C-terminal effector domain of the bipartite response regulators"/>
    <property type="match status" value="1"/>
</dbReference>
<dbReference type="InterPro" id="IPR005158">
    <property type="entry name" value="BTAD"/>
</dbReference>
<evidence type="ECO:0000256" key="4">
    <source>
        <dbReference type="ARBA" id="ARBA00023163"/>
    </source>
</evidence>
<protein>
    <submittedName>
        <fullName evidence="8">Alpha/beta fold hydrolase</fullName>
    </submittedName>
</protein>
<dbReference type="Pfam" id="PF03704">
    <property type="entry name" value="BTAD"/>
    <property type="match status" value="1"/>
</dbReference>
<dbReference type="Gene3D" id="3.40.50.1820">
    <property type="entry name" value="alpha/beta hydrolase"/>
    <property type="match status" value="1"/>
</dbReference>
<dbReference type="Pfam" id="PF00486">
    <property type="entry name" value="Trans_reg_C"/>
    <property type="match status" value="1"/>
</dbReference>
<dbReference type="PANTHER" id="PTHR35807:SF1">
    <property type="entry name" value="TRANSCRIPTIONAL REGULATOR REDD"/>
    <property type="match status" value="1"/>
</dbReference>
<feature type="domain" description="OmpR/PhoB-type" evidence="7">
    <location>
        <begin position="1"/>
        <end position="90"/>
    </location>
</feature>
<dbReference type="RefSeq" id="WP_143783227.1">
    <property type="nucleotide sequence ID" value="NZ_CP041616.1"/>
</dbReference>
<dbReference type="InterPro" id="IPR011990">
    <property type="entry name" value="TPR-like_helical_dom_sf"/>
</dbReference>
<dbReference type="Proteomes" id="UP000315395">
    <property type="component" value="Chromosome"/>
</dbReference>
<dbReference type="InterPro" id="IPR000073">
    <property type="entry name" value="AB_hydrolase_1"/>
</dbReference>
<name>A0A516GAL1_9MICO</name>
<dbReference type="InterPro" id="IPR001867">
    <property type="entry name" value="OmpR/PhoB-type_DNA-bd"/>
</dbReference>
<accession>A0A516GAL1</accession>
<dbReference type="AlphaFoldDB" id="A0A516GAL1"/>
<organism evidence="8 9">
    <name type="scientific">Ornithinimicrobium ciconiae</name>
    <dbReference type="NCBI Taxonomy" id="2594265"/>
    <lineage>
        <taxon>Bacteria</taxon>
        <taxon>Bacillati</taxon>
        <taxon>Actinomycetota</taxon>
        <taxon>Actinomycetes</taxon>
        <taxon>Micrococcales</taxon>
        <taxon>Ornithinimicrobiaceae</taxon>
        <taxon>Ornithinimicrobium</taxon>
    </lineage>
</organism>
<dbReference type="SUPFAM" id="SSF53474">
    <property type="entry name" value="alpha/beta-Hydrolases"/>
    <property type="match status" value="1"/>
</dbReference>
<keyword evidence="2" id="KW-0805">Transcription regulation</keyword>
<dbReference type="PRINTS" id="PR00111">
    <property type="entry name" value="ABHYDROLASE"/>
</dbReference>
<reference evidence="8 9" key="1">
    <citation type="submission" date="2019-07" db="EMBL/GenBank/DDBJ databases">
        <title>complete genome sequencing of Ornithinimicrobium sp. H23M54.</title>
        <authorList>
            <person name="Bae J.-W."/>
            <person name="Lee S.-Y."/>
        </authorList>
    </citation>
    <scope>NUCLEOTIDE SEQUENCE [LARGE SCALE GENOMIC DNA]</scope>
    <source>
        <strain evidence="8 9">H23M54</strain>
    </source>
</reference>
<dbReference type="InterPro" id="IPR016032">
    <property type="entry name" value="Sig_transdc_resp-reg_C-effctor"/>
</dbReference>
<dbReference type="GO" id="GO:0000160">
    <property type="term" value="P:phosphorelay signal transduction system"/>
    <property type="evidence" value="ECO:0007669"/>
    <property type="project" value="InterPro"/>
</dbReference>
<evidence type="ECO:0000256" key="3">
    <source>
        <dbReference type="ARBA" id="ARBA00023125"/>
    </source>
</evidence>
<feature type="region of interest" description="Disordered" evidence="6">
    <location>
        <begin position="1"/>
        <end position="24"/>
    </location>
</feature>
<evidence type="ECO:0000256" key="1">
    <source>
        <dbReference type="ARBA" id="ARBA00005820"/>
    </source>
</evidence>
<evidence type="ECO:0000256" key="2">
    <source>
        <dbReference type="ARBA" id="ARBA00023015"/>
    </source>
</evidence>
<dbReference type="PANTHER" id="PTHR35807">
    <property type="entry name" value="TRANSCRIPTIONAL REGULATOR REDD-RELATED"/>
    <property type="match status" value="1"/>
</dbReference>
<dbReference type="GO" id="GO:0016787">
    <property type="term" value="F:hydrolase activity"/>
    <property type="evidence" value="ECO:0007669"/>
    <property type="project" value="UniProtKB-KW"/>
</dbReference>
<sequence>MLRVFGPARLEDGDDDHQGRPSRRQRQLLAALAARPGQVVPVGTLADWMWGDQGPADPGAAIQTLVHRARRSLSPPTSIETSGAGYRLVAPTEGLDVLLFEEQVRAARDVEPQKTLVLLTAALGLWQGEPYADLDHVDLVAERGRLLALADEARTGLVQANLRLGRHHETVALAEEFLSRRPHDESVLAALMTGLYATGQQVAALSRFAVHREQLADELGLDPSQGLRDLEESILRHELVVTGSTQPPGSTRNGVPHPDSPATQRIRFCRSRDGTRLAYATSGDGPPLVKAATWLTHLTHDWDSPVWHHWLAGLSATHTLLRYDERGCGLSEWDVADISFEAWVDDLETVVDAEELETFPLLGLSQGAAVSIAYAARHPERVSVLLLYGGYARGRTLRAVTEEDRREASLHLELARVGWGRDDPAFRQVFTSQIIPDGTQELWASFNALQARTCSPENAVRFMEAFGTIDVVDAATRVSCPTLVMHSQEEVRQPVEVGLELAALIPGSRFVPLPSRNHLLTADERAWGLFLEHARAFLAEHLG</sequence>
<dbReference type="InterPro" id="IPR036388">
    <property type="entry name" value="WH-like_DNA-bd_sf"/>
</dbReference>
<keyword evidence="4" id="KW-0804">Transcription</keyword>
<evidence type="ECO:0000313" key="9">
    <source>
        <dbReference type="Proteomes" id="UP000315395"/>
    </source>
</evidence>
<evidence type="ECO:0000259" key="7">
    <source>
        <dbReference type="PROSITE" id="PS51755"/>
    </source>
</evidence>
<keyword evidence="9" id="KW-1185">Reference proteome</keyword>
<feature type="DNA-binding region" description="OmpR/PhoB-type" evidence="5">
    <location>
        <begin position="1"/>
        <end position="90"/>
    </location>
</feature>
<dbReference type="SUPFAM" id="SSF48452">
    <property type="entry name" value="TPR-like"/>
    <property type="match status" value="1"/>
</dbReference>
<dbReference type="OrthoDB" id="27092at2"/>
<dbReference type="EMBL" id="CP041616">
    <property type="protein sequence ID" value="QDO88549.1"/>
    <property type="molecule type" value="Genomic_DNA"/>
</dbReference>
<evidence type="ECO:0000256" key="5">
    <source>
        <dbReference type="PROSITE-ProRule" id="PRU01091"/>
    </source>
</evidence>
<dbReference type="PROSITE" id="PS51755">
    <property type="entry name" value="OMPR_PHOB"/>
    <property type="match status" value="1"/>
</dbReference>
<evidence type="ECO:0000256" key="6">
    <source>
        <dbReference type="SAM" id="MobiDB-lite"/>
    </source>
</evidence>
<dbReference type="Gene3D" id="1.25.40.10">
    <property type="entry name" value="Tetratricopeptide repeat domain"/>
    <property type="match status" value="1"/>
</dbReference>
<keyword evidence="8" id="KW-0378">Hydrolase</keyword>
<dbReference type="CDD" id="cd15831">
    <property type="entry name" value="BTAD"/>
    <property type="match status" value="1"/>
</dbReference>
<dbReference type="KEGG" id="orz:FNH13_09530"/>
<dbReference type="GO" id="GO:0003677">
    <property type="term" value="F:DNA binding"/>
    <property type="evidence" value="ECO:0007669"/>
    <property type="project" value="UniProtKB-UniRule"/>
</dbReference>
<evidence type="ECO:0000313" key="8">
    <source>
        <dbReference type="EMBL" id="QDO88549.1"/>
    </source>
</evidence>
<dbReference type="InterPro" id="IPR029058">
    <property type="entry name" value="AB_hydrolase_fold"/>
</dbReference>
<dbReference type="SMART" id="SM00862">
    <property type="entry name" value="Trans_reg_C"/>
    <property type="match status" value="1"/>
</dbReference>
<dbReference type="GO" id="GO:0006355">
    <property type="term" value="P:regulation of DNA-templated transcription"/>
    <property type="evidence" value="ECO:0007669"/>
    <property type="project" value="InterPro"/>
</dbReference>
<feature type="region of interest" description="Disordered" evidence="6">
    <location>
        <begin position="243"/>
        <end position="263"/>
    </location>
</feature>
<keyword evidence="3 5" id="KW-0238">DNA-binding</keyword>
<feature type="compositionally biased region" description="Polar residues" evidence="6">
    <location>
        <begin position="243"/>
        <end position="253"/>
    </location>
</feature>
<dbReference type="InterPro" id="IPR051677">
    <property type="entry name" value="AfsR-DnrI-RedD_regulator"/>
</dbReference>
<comment type="similarity">
    <text evidence="1">Belongs to the AfsR/DnrI/RedD regulatory family.</text>
</comment>
<dbReference type="Pfam" id="PF00561">
    <property type="entry name" value="Abhydrolase_1"/>
    <property type="match status" value="1"/>
</dbReference>
<gene>
    <name evidence="8" type="ORF">FNH13_09530</name>
</gene>
<dbReference type="Gene3D" id="1.10.10.10">
    <property type="entry name" value="Winged helix-like DNA-binding domain superfamily/Winged helix DNA-binding domain"/>
    <property type="match status" value="1"/>
</dbReference>